<evidence type="ECO:0000313" key="8">
    <source>
        <dbReference type="Proteomes" id="UP001084197"/>
    </source>
</evidence>
<dbReference type="InterPro" id="IPR012337">
    <property type="entry name" value="RNaseH-like_sf"/>
</dbReference>
<dbReference type="GO" id="GO:0003677">
    <property type="term" value="F:DNA binding"/>
    <property type="evidence" value="ECO:0007669"/>
    <property type="project" value="UniProtKB-KW"/>
</dbReference>
<dbReference type="GO" id="GO:0004803">
    <property type="term" value="F:transposase activity"/>
    <property type="evidence" value="ECO:0007669"/>
    <property type="project" value="InterPro"/>
</dbReference>
<dbReference type="AlphaFoldDB" id="A0A9J6RF23"/>
<proteinExistence type="inferred from homology"/>
<reference evidence="7" key="1">
    <citation type="submission" date="2022-11" db="EMBL/GenBank/DDBJ databases">
        <title>WGS of Natronobacillus azotifigens 24KS-1, an anaerobic diazotrophic haloalkaliphile from soda-rich habitats.</title>
        <authorList>
            <person name="Sorokin D.Y."/>
            <person name="Merkel A.Y."/>
        </authorList>
    </citation>
    <scope>NUCLEOTIDE SEQUENCE</scope>
    <source>
        <strain evidence="7">24KS-1</strain>
    </source>
</reference>
<gene>
    <name evidence="7" type="ORF">OWO01_14225</name>
</gene>
<dbReference type="PANTHER" id="PTHR33258">
    <property type="entry name" value="TRANSPOSASE INSL FOR INSERTION SEQUENCE ELEMENT IS186A-RELATED"/>
    <property type="match status" value="1"/>
</dbReference>
<name>A0A9J6RF23_9BACI</name>
<comment type="caution">
    <text evidence="7">The sequence shown here is derived from an EMBL/GenBank/DDBJ whole genome shotgun (WGS) entry which is preliminary data.</text>
</comment>
<protein>
    <submittedName>
        <fullName evidence="7">IS4 family transposase</fullName>
    </submittedName>
</protein>
<evidence type="ECO:0000256" key="1">
    <source>
        <dbReference type="ARBA" id="ARBA00010075"/>
    </source>
</evidence>
<dbReference type="Pfam" id="PF01609">
    <property type="entry name" value="DDE_Tnp_1"/>
    <property type="match status" value="1"/>
</dbReference>
<organism evidence="7 8">
    <name type="scientific">Natronobacillus azotifigens</name>
    <dbReference type="NCBI Taxonomy" id="472978"/>
    <lineage>
        <taxon>Bacteria</taxon>
        <taxon>Bacillati</taxon>
        <taxon>Bacillota</taxon>
        <taxon>Bacilli</taxon>
        <taxon>Bacillales</taxon>
        <taxon>Bacillaceae</taxon>
        <taxon>Natronobacillus</taxon>
    </lineage>
</organism>
<dbReference type="PANTHER" id="PTHR33258:SF1">
    <property type="entry name" value="TRANSPOSASE INSL FOR INSERTION SEQUENCE ELEMENT IS186A-RELATED"/>
    <property type="match status" value="1"/>
</dbReference>
<keyword evidence="8" id="KW-1185">Reference proteome</keyword>
<evidence type="ECO:0000259" key="6">
    <source>
        <dbReference type="Pfam" id="PF01609"/>
    </source>
</evidence>
<evidence type="ECO:0000256" key="4">
    <source>
        <dbReference type="ARBA" id="ARBA00023172"/>
    </source>
</evidence>
<evidence type="ECO:0000256" key="3">
    <source>
        <dbReference type="ARBA" id="ARBA00023125"/>
    </source>
</evidence>
<evidence type="ECO:0000313" key="7">
    <source>
        <dbReference type="EMBL" id="MCZ0704362.1"/>
    </source>
</evidence>
<keyword evidence="3" id="KW-0238">DNA-binding</keyword>
<feature type="domain" description="Transposase IS4-like" evidence="6">
    <location>
        <begin position="116"/>
        <end position="357"/>
    </location>
</feature>
<keyword evidence="2" id="KW-0815">Transposition</keyword>
<dbReference type="InterPro" id="IPR047952">
    <property type="entry name" value="Transpos_IS4"/>
</dbReference>
<dbReference type="GO" id="GO:0006313">
    <property type="term" value="P:DNA transposition"/>
    <property type="evidence" value="ECO:0007669"/>
    <property type="project" value="InterPro"/>
</dbReference>
<sequence length="448" mass="51861">MHFTKKMEPFIQAVHQVLSVSKVRQWARDTGFVQRENKLMPEDFLSICAFLKQTVGAEGLSKLCATITRLSGTDISKQALHQRFNEKGVAFLKGIFLELAEQQNLVARPLSIDDLFSRIRILDATSFGVPTKDPSHPDGAKIQLEYELYQGNFLHTLLYSQTDSDQYAARELADTIEPGDLILRDLGYFSGEHLKKIESAGGFYITRVPSNMTFWTWNEKGQKIQIKPEEDAKQLKAGETIDYGCIQIGKKGKNTLQTRVVVQQLSEEQKKKRDGYLQRRRRKGGHTQSATKKNQIQILTTNITQEELDVQELYPIYSLRWQVEILFKTWKSLFAIDKVRTMNPERFGCHLYGTLIHILLSSMVAFQCRDYLYQKHQIEGSEYKCIDHAKSAIEEEKGQALYHIASFMVLLQNIYQNVYRHGRKDHRYQHKSPFDILYLTYEQTFKAV</sequence>
<evidence type="ECO:0000256" key="5">
    <source>
        <dbReference type="SAM" id="MobiDB-lite"/>
    </source>
</evidence>
<keyword evidence="4" id="KW-0233">DNA recombination</keyword>
<dbReference type="NCBIfam" id="NF033592">
    <property type="entry name" value="transpos_IS4_1"/>
    <property type="match status" value="1"/>
</dbReference>
<dbReference type="Gene3D" id="3.90.350.10">
    <property type="entry name" value="Transposase Inhibitor Protein From Tn5, Chain A, domain 1"/>
    <property type="match status" value="1"/>
</dbReference>
<feature type="region of interest" description="Disordered" evidence="5">
    <location>
        <begin position="271"/>
        <end position="292"/>
    </location>
</feature>
<dbReference type="InterPro" id="IPR002559">
    <property type="entry name" value="Transposase_11"/>
</dbReference>
<dbReference type="SUPFAM" id="SSF53098">
    <property type="entry name" value="Ribonuclease H-like"/>
    <property type="match status" value="1"/>
</dbReference>
<evidence type="ECO:0000256" key="2">
    <source>
        <dbReference type="ARBA" id="ARBA00022578"/>
    </source>
</evidence>
<comment type="similarity">
    <text evidence="1">Belongs to the transposase 11 family.</text>
</comment>
<accession>A0A9J6RF23</accession>
<dbReference type="EMBL" id="JAPRAT010000034">
    <property type="protein sequence ID" value="MCZ0704362.1"/>
    <property type="molecule type" value="Genomic_DNA"/>
</dbReference>
<dbReference type="RefSeq" id="WP_268781131.1">
    <property type="nucleotide sequence ID" value="NZ_JAPRAT010000034.1"/>
</dbReference>
<dbReference type="Proteomes" id="UP001084197">
    <property type="component" value="Unassembled WGS sequence"/>
</dbReference>